<comment type="caution">
    <text evidence="3">The sequence shown here is derived from an EMBL/GenBank/DDBJ whole genome shotgun (WGS) entry which is preliminary data.</text>
</comment>
<feature type="domain" description="Peptidase M14" evidence="2">
    <location>
        <begin position="67"/>
        <end position="280"/>
    </location>
</feature>
<feature type="chain" id="PRO_5019566812" description="Peptidase M14 domain-containing protein" evidence="1">
    <location>
        <begin position="26"/>
        <end position="855"/>
    </location>
</feature>
<gene>
    <name evidence="3" type="ORF">D2V04_15480</name>
</gene>
<keyword evidence="4" id="KW-1185">Reference proteome</keyword>
<dbReference type="EMBL" id="QXFK01000019">
    <property type="protein sequence ID" value="RIV75682.1"/>
    <property type="molecule type" value="Genomic_DNA"/>
</dbReference>
<dbReference type="SUPFAM" id="SSF53187">
    <property type="entry name" value="Zn-dependent exopeptidases"/>
    <property type="match status" value="1"/>
</dbReference>
<accession>A0A418NCY9</accession>
<evidence type="ECO:0000256" key="1">
    <source>
        <dbReference type="SAM" id="SignalP"/>
    </source>
</evidence>
<dbReference type="OrthoDB" id="9767214at2"/>
<organism evidence="3 4">
    <name type="scientific">Pelagerythrobacter aerophilus</name>
    <dbReference type="NCBI Taxonomy" id="2306995"/>
    <lineage>
        <taxon>Bacteria</taxon>
        <taxon>Pseudomonadati</taxon>
        <taxon>Pseudomonadota</taxon>
        <taxon>Alphaproteobacteria</taxon>
        <taxon>Sphingomonadales</taxon>
        <taxon>Erythrobacteraceae</taxon>
        <taxon>Pelagerythrobacter</taxon>
    </lineage>
</organism>
<dbReference type="GO" id="GO:0006508">
    <property type="term" value="P:proteolysis"/>
    <property type="evidence" value="ECO:0007669"/>
    <property type="project" value="InterPro"/>
</dbReference>
<evidence type="ECO:0000259" key="2">
    <source>
        <dbReference type="Pfam" id="PF00246"/>
    </source>
</evidence>
<dbReference type="SUPFAM" id="SSF52317">
    <property type="entry name" value="Class I glutamine amidotransferase-like"/>
    <property type="match status" value="1"/>
</dbReference>
<dbReference type="InterPro" id="IPR029062">
    <property type="entry name" value="Class_I_gatase-like"/>
</dbReference>
<sequence length="855" mass="94792">MHPARLMLGAVCLLTAHLLGGAAAAQDDWVPGSSYSDVPTIEDVLGFKPIERFTSFYETEKLLHRWAEVSDRAKLITYGEDYEGKKLYMLVVSSPENLAALDTHLANLGKLTDPRKLGAGELDSIVANTPATVMISTIDTSEASSVEAMQIVAYQLLAGTDARTLRILDNVLTYIIPVENPSPRERYVSWYHTARSRIPKADPNAAEHNPPWGVGNDSNHYQLDPNRDMVPLKMREGRAKVELIRRWRPELALDIHEMGAESTFFFPPYPEPYNTNLPNDTLKKWWEIYAKDMREQFDARGWRYFSGDSFGSPFLGMHTLYTQYHGMIGILFEQAAGSGGLVLERKNGSLLTLRDRVQHHVTGIMSYLDTTVAKRQELHRDFQEFFQSSMDGVPGVQQKAYAFPPDDDPNKMSQFIDSLLAHGIEVQRTSEPFSVGRASGYFSNEPERHAFPAGTYIVSLKQPLSRLANALLEKEPYHSIPVFYDISVWALPYQYGIDGYWMNDVPHVAMESVSEPPSPKGEVAGGKAGFAYVWPYRGALDAAAAYRLAESGVNLYLHPGPATVAGTSYDAAFIAPVDENDESIHNLMRAVVEDVPVRIEAVSTGHAADGSDLGSGLLQPVGKPAVAVLTREGTDTTAWGSFYFFFDEMYHLPFTPIAVPELAEVDLQRYNTIIIPDGGQSVRDGEIRGKPYEWYFREEGTQHLREWVERGGTLITVKGGTAFASADGGGLTSTQSLGVTQKTPGAIVRVETRGRSPLTTGYPDTFHVLSRNTRLFSAGESGRSVLSYVDAEGLNVAGYLLDDDSARLATTDFLMTENIGQGRVIMFGEDPNLRNQWTHLHQLLFNAILFGPLVR</sequence>
<proteinExistence type="predicted"/>
<dbReference type="Gene3D" id="3.40.50.880">
    <property type="match status" value="1"/>
</dbReference>
<feature type="signal peptide" evidence="1">
    <location>
        <begin position="1"/>
        <end position="25"/>
    </location>
</feature>
<evidence type="ECO:0000313" key="4">
    <source>
        <dbReference type="Proteomes" id="UP000285092"/>
    </source>
</evidence>
<dbReference type="GO" id="GO:0004181">
    <property type="term" value="F:metallocarboxypeptidase activity"/>
    <property type="evidence" value="ECO:0007669"/>
    <property type="project" value="InterPro"/>
</dbReference>
<dbReference type="Proteomes" id="UP000285092">
    <property type="component" value="Unassembled WGS sequence"/>
</dbReference>
<dbReference type="Pfam" id="PF00246">
    <property type="entry name" value="Peptidase_M14"/>
    <property type="match status" value="1"/>
</dbReference>
<dbReference type="Gene3D" id="3.40.630.10">
    <property type="entry name" value="Zn peptidases"/>
    <property type="match status" value="1"/>
</dbReference>
<reference evidence="3 4" key="1">
    <citation type="submission" date="2018-08" db="EMBL/GenBank/DDBJ databases">
        <title>Altererythrobacter sp.Ery1 and Ery12, the genome sequencing of novel strains in genus Alterythrobacter.</title>
        <authorList>
            <person name="Cheng H."/>
            <person name="Wu Y.-H."/>
            <person name="Fang C."/>
            <person name="Xu X.-W."/>
        </authorList>
    </citation>
    <scope>NUCLEOTIDE SEQUENCE [LARGE SCALE GENOMIC DNA]</scope>
    <source>
        <strain evidence="3 4">Ery1</strain>
    </source>
</reference>
<dbReference type="InterPro" id="IPR000834">
    <property type="entry name" value="Peptidase_M14"/>
</dbReference>
<keyword evidence="1" id="KW-0732">Signal</keyword>
<dbReference type="AlphaFoldDB" id="A0A418NCY9"/>
<evidence type="ECO:0000313" key="3">
    <source>
        <dbReference type="EMBL" id="RIV75682.1"/>
    </source>
</evidence>
<dbReference type="GO" id="GO:0008270">
    <property type="term" value="F:zinc ion binding"/>
    <property type="evidence" value="ECO:0007669"/>
    <property type="project" value="InterPro"/>
</dbReference>
<name>A0A418NCY9_9SPHN</name>
<protein>
    <recommendedName>
        <fullName evidence="2">Peptidase M14 domain-containing protein</fullName>
    </recommendedName>
</protein>